<dbReference type="FunFam" id="3.40.50.12780:FF:000013">
    <property type="entry name" value="Long-chain-fatty-acid--AMP ligase FadD32"/>
    <property type="match status" value="1"/>
</dbReference>
<dbReference type="PANTHER" id="PTHR22754">
    <property type="entry name" value="DISCO-INTERACTING PROTEIN 2 DIP2 -RELATED"/>
    <property type="match status" value="1"/>
</dbReference>
<dbReference type="Pfam" id="PF00550">
    <property type="entry name" value="PP-binding"/>
    <property type="match status" value="1"/>
</dbReference>
<dbReference type="InterPro" id="IPR000873">
    <property type="entry name" value="AMP-dep_synth/lig_dom"/>
</dbReference>
<dbReference type="Gene3D" id="3.40.50.12780">
    <property type="entry name" value="N-terminal domain of ligase-like"/>
    <property type="match status" value="1"/>
</dbReference>
<evidence type="ECO:0000256" key="1">
    <source>
        <dbReference type="ARBA" id="ARBA00006432"/>
    </source>
</evidence>
<dbReference type="PROSITE" id="PS00455">
    <property type="entry name" value="AMP_BINDING"/>
    <property type="match status" value="1"/>
</dbReference>
<feature type="transmembrane region" description="Helical" evidence="6">
    <location>
        <begin position="705"/>
        <end position="730"/>
    </location>
</feature>
<protein>
    <submittedName>
        <fullName evidence="8">Acyl-phosphate glycerol 3-phosphate acyltransferase</fullName>
    </submittedName>
</protein>
<keyword evidence="8" id="KW-0012">Acyltransferase</keyword>
<accession>A0A369WFU0</accession>
<evidence type="ECO:0000256" key="5">
    <source>
        <dbReference type="SAM" id="MobiDB-lite"/>
    </source>
</evidence>
<dbReference type="PROSITE" id="PS50075">
    <property type="entry name" value="CARRIER"/>
    <property type="match status" value="1"/>
</dbReference>
<gene>
    <name evidence="8" type="ORF">DV711_11635</name>
</gene>
<keyword evidence="9" id="KW-1185">Reference proteome</keyword>
<evidence type="ECO:0000313" key="9">
    <source>
        <dbReference type="Proteomes" id="UP000253769"/>
    </source>
</evidence>
<dbReference type="InterPro" id="IPR020845">
    <property type="entry name" value="AMP-binding_CS"/>
</dbReference>
<name>A0A369WFU0_9GAMM</name>
<dbReference type="SUPFAM" id="SSF47336">
    <property type="entry name" value="ACP-like"/>
    <property type="match status" value="1"/>
</dbReference>
<dbReference type="OrthoDB" id="9757559at2"/>
<dbReference type="RefSeq" id="WP_114695880.1">
    <property type="nucleotide sequence ID" value="NZ_QQOH01000003.1"/>
</dbReference>
<dbReference type="Gene3D" id="1.10.1200.10">
    <property type="entry name" value="ACP-like"/>
    <property type="match status" value="1"/>
</dbReference>
<dbReference type="Pfam" id="PF00501">
    <property type="entry name" value="AMP-binding"/>
    <property type="match status" value="1"/>
</dbReference>
<dbReference type="AlphaFoldDB" id="A0A369WFU0"/>
<dbReference type="InterPro" id="IPR009081">
    <property type="entry name" value="PP-bd_ACP"/>
</dbReference>
<dbReference type="GO" id="GO:0016874">
    <property type="term" value="F:ligase activity"/>
    <property type="evidence" value="ECO:0007669"/>
    <property type="project" value="UniProtKB-KW"/>
</dbReference>
<reference evidence="8 9" key="1">
    <citation type="submission" date="2018-07" db="EMBL/GenBank/DDBJ databases">
        <title>Motiliproteus coralliicola sp. nov., a bacterium isolated from Coral.</title>
        <authorList>
            <person name="Wang G."/>
        </authorList>
    </citation>
    <scope>NUCLEOTIDE SEQUENCE [LARGE SCALE GENOMIC DNA]</scope>
    <source>
        <strain evidence="8 9">C34</strain>
    </source>
</reference>
<dbReference type="InterPro" id="IPR045851">
    <property type="entry name" value="AMP-bd_C_sf"/>
</dbReference>
<dbReference type="CDD" id="cd05931">
    <property type="entry name" value="FAAL"/>
    <property type="match status" value="1"/>
</dbReference>
<comment type="caution">
    <text evidence="8">The sequence shown here is derived from an EMBL/GenBank/DDBJ whole genome shotgun (WGS) entry which is preliminary data.</text>
</comment>
<dbReference type="Gene3D" id="3.30.300.30">
    <property type="match status" value="1"/>
</dbReference>
<feature type="domain" description="Carrier" evidence="7">
    <location>
        <begin position="17"/>
        <end position="94"/>
    </location>
</feature>
<proteinExistence type="inferred from homology"/>
<dbReference type="GO" id="GO:0070566">
    <property type="term" value="F:adenylyltransferase activity"/>
    <property type="evidence" value="ECO:0007669"/>
    <property type="project" value="TreeGrafter"/>
</dbReference>
<sequence>MADLAEPQPLNDTQTAEKLLTLLEALRQEIQPGRTSAAPVSLDSSLDQDLGFDSLARAEMLVRIEQGFGVSLPESLLMNAESPRDLLRELLRAGRPADGQHSASTPEPQLQSTESDPLQAKTLQQVLAWHVAAHGDRPHLYLYRNALQFETISYRDLHNEAMRVATLLLSKGILAGQSVAIMLPTSREYFATFFGILLAGAVPVPIYPPLRPSQLEEHLRRHAGILNNAQARLLVTVPEALTVSRFLKTQVATLQSLISVAEFNELEAVEFNYTSQSQDTAFLQYTSGSTGNPKGVILSHANLLANIRAFGQALRVDSTDVCVSWLPLYHDMGLIGAWLGSLYHAAPLVVFSPLLFLARPLLWLQLIDQHRGTLSAAPNFAYELCLSKLQEPQLQGLDLSCWRAALNGAEAVNPATLRRFSERLRPYGLRPQAMLPVYGLAESSVGLAFPPIEREPLIDRVQREPLMRDSQALAAADDESQALEFVSVGRPLSGHQIRIVDALGNELPERQQGDVEFQGPSTTSGYFRNNEQTRKLFRGDWLDSGDRGYMAGGELFITGRSKDIIIRAGRNLYPHELEQAVSELAGIHKGGVAVFASPQPQGVEQLVIVAETREQDRQERDQLQQQIQQLCLTLLGAMADKVVLAPLHSVPKTSSGKVRRAACRELYQRDQLGRGRTALWWQLGRLALATIGPQIRRSGRTIAEYLYGAYLWMLLAVLGTVVWLLMLPLFNQRWCRSLAKKAMGLVVSMSATRIDLEGVEHLPEHHCVLVANHCSYLDALLLTAVLPPDFGFVAKGEFKRNPVLYLLFRRVGAKLVERFDLQRGLADARRLAQDVAQGQSLIFFPEGTFDRIPGLRPFHMGAFAAAAEAGVAVVPVSIRGSRSKLRAGSWLPRQGSVQIRISQPLIPEGSNWTEVVKLRDQARSQILRSCGEPDRGEE</sequence>
<evidence type="ECO:0000259" key="7">
    <source>
        <dbReference type="PROSITE" id="PS50075"/>
    </source>
</evidence>
<evidence type="ECO:0000256" key="4">
    <source>
        <dbReference type="ARBA" id="ARBA00022598"/>
    </source>
</evidence>
<keyword evidence="6" id="KW-0812">Transmembrane</keyword>
<dbReference type="EMBL" id="QQOH01000003">
    <property type="protein sequence ID" value="RDE19534.1"/>
    <property type="molecule type" value="Genomic_DNA"/>
</dbReference>
<dbReference type="GO" id="GO:0016746">
    <property type="term" value="F:acyltransferase activity"/>
    <property type="evidence" value="ECO:0007669"/>
    <property type="project" value="UniProtKB-KW"/>
</dbReference>
<keyword evidence="3" id="KW-0597">Phosphoprotein</keyword>
<evidence type="ECO:0000256" key="3">
    <source>
        <dbReference type="ARBA" id="ARBA00022553"/>
    </source>
</evidence>
<dbReference type="InterPro" id="IPR042099">
    <property type="entry name" value="ANL_N_sf"/>
</dbReference>
<keyword evidence="6" id="KW-0472">Membrane</keyword>
<keyword evidence="4" id="KW-0436">Ligase</keyword>
<dbReference type="GO" id="GO:0071766">
    <property type="term" value="P:Actinobacterium-type cell wall biogenesis"/>
    <property type="evidence" value="ECO:0007669"/>
    <property type="project" value="UniProtKB-ARBA"/>
</dbReference>
<dbReference type="GO" id="GO:0006633">
    <property type="term" value="P:fatty acid biosynthetic process"/>
    <property type="evidence" value="ECO:0007669"/>
    <property type="project" value="TreeGrafter"/>
</dbReference>
<evidence type="ECO:0000313" key="8">
    <source>
        <dbReference type="EMBL" id="RDE19534.1"/>
    </source>
</evidence>
<dbReference type="PANTHER" id="PTHR22754:SF32">
    <property type="entry name" value="DISCO-INTERACTING PROTEIN 2"/>
    <property type="match status" value="1"/>
</dbReference>
<dbReference type="InterPro" id="IPR020806">
    <property type="entry name" value="PKS_PP-bd"/>
</dbReference>
<dbReference type="CDD" id="cd07989">
    <property type="entry name" value="LPLAT_AGPAT-like"/>
    <property type="match status" value="1"/>
</dbReference>
<dbReference type="SMART" id="SM00563">
    <property type="entry name" value="PlsC"/>
    <property type="match status" value="1"/>
</dbReference>
<feature type="compositionally biased region" description="Polar residues" evidence="5">
    <location>
        <begin position="101"/>
        <end position="116"/>
    </location>
</feature>
<keyword evidence="2" id="KW-0596">Phosphopantetheine</keyword>
<organism evidence="8 9">
    <name type="scientific">Motiliproteus coralliicola</name>
    <dbReference type="NCBI Taxonomy" id="2283196"/>
    <lineage>
        <taxon>Bacteria</taxon>
        <taxon>Pseudomonadati</taxon>
        <taxon>Pseudomonadota</taxon>
        <taxon>Gammaproteobacteria</taxon>
        <taxon>Oceanospirillales</taxon>
        <taxon>Oceanospirillaceae</taxon>
        <taxon>Motiliproteus</taxon>
    </lineage>
</organism>
<comment type="similarity">
    <text evidence="1">Belongs to the ATP-dependent AMP-binding enzyme family.</text>
</comment>
<evidence type="ECO:0000256" key="2">
    <source>
        <dbReference type="ARBA" id="ARBA00022450"/>
    </source>
</evidence>
<evidence type="ECO:0000256" key="6">
    <source>
        <dbReference type="SAM" id="Phobius"/>
    </source>
</evidence>
<feature type="region of interest" description="Disordered" evidence="5">
    <location>
        <begin position="95"/>
        <end position="116"/>
    </location>
</feature>
<dbReference type="GO" id="GO:0005886">
    <property type="term" value="C:plasma membrane"/>
    <property type="evidence" value="ECO:0007669"/>
    <property type="project" value="TreeGrafter"/>
</dbReference>
<dbReference type="Proteomes" id="UP000253769">
    <property type="component" value="Unassembled WGS sequence"/>
</dbReference>
<dbReference type="SUPFAM" id="SSF69593">
    <property type="entry name" value="Glycerol-3-phosphate (1)-acyltransferase"/>
    <property type="match status" value="1"/>
</dbReference>
<dbReference type="InterPro" id="IPR002123">
    <property type="entry name" value="Plipid/glycerol_acylTrfase"/>
</dbReference>
<dbReference type="InterPro" id="IPR036736">
    <property type="entry name" value="ACP-like_sf"/>
</dbReference>
<dbReference type="InterPro" id="IPR040097">
    <property type="entry name" value="FAAL/FAAC"/>
</dbReference>
<dbReference type="Pfam" id="PF01553">
    <property type="entry name" value="Acyltransferase"/>
    <property type="match status" value="1"/>
</dbReference>
<dbReference type="SUPFAM" id="SSF56801">
    <property type="entry name" value="Acetyl-CoA synthetase-like"/>
    <property type="match status" value="1"/>
</dbReference>
<dbReference type="SMART" id="SM00823">
    <property type="entry name" value="PKS_PP"/>
    <property type="match status" value="1"/>
</dbReference>
<keyword evidence="8" id="KW-0808">Transferase</keyword>
<dbReference type="GO" id="GO:0031177">
    <property type="term" value="F:phosphopantetheine binding"/>
    <property type="evidence" value="ECO:0007669"/>
    <property type="project" value="InterPro"/>
</dbReference>
<keyword evidence="6" id="KW-1133">Transmembrane helix</keyword>